<comment type="similarity">
    <text evidence="2">Belongs to the monovalent cation:proton antiporter 2 (CPA2) transporter (TC 2.A.37) family.</text>
</comment>
<dbReference type="SUPFAM" id="SSF51735">
    <property type="entry name" value="NAD(P)-binding Rossmann-fold domains"/>
    <property type="match status" value="1"/>
</dbReference>
<dbReference type="PANTHER" id="PTHR42751">
    <property type="entry name" value="SODIUM/HYDROGEN EXCHANGER FAMILY/TRKA DOMAIN PROTEIN"/>
    <property type="match status" value="1"/>
</dbReference>
<dbReference type="PANTHER" id="PTHR42751:SF1">
    <property type="entry name" value="CATION_PROTON ANTIPORTER YBAL-RELATED"/>
    <property type="match status" value="1"/>
</dbReference>
<keyword evidence="4 7" id="KW-0812">Transmembrane</keyword>
<feature type="transmembrane region" description="Helical" evidence="7">
    <location>
        <begin position="289"/>
        <end position="308"/>
    </location>
</feature>
<evidence type="ECO:0000313" key="9">
    <source>
        <dbReference type="EMBL" id="KPH81787.1"/>
    </source>
</evidence>
<feature type="transmembrane region" description="Helical" evidence="7">
    <location>
        <begin position="342"/>
        <end position="370"/>
    </location>
</feature>
<keyword evidence="5 7" id="KW-1133">Transmembrane helix</keyword>
<sequence>MMHHGPLIAILVAGLGLAFVFGALAQKLRISPLVGYLVAGVAVGPFTPGFVADQNLANELAEIGVILLMFGVGLHFSLKDLLSVKTIAVPGALVQIGVATLLGTGLGLMLGWTWVAGVVFGLALSVASTVVLLRALQERRLVQSDKGKIAVGWLIVEDLAMVLALVMIPAVADALNGARPGVPAPLSGQFDLGLWGVLGLTLMKVVAFIAFMLVVGRRVIPWILHWVAHTGSRELFRLAVLAVALGVAFIAASLFGVSFALGAFFAGMILSESPLSQRAAEESLPLRDAFAVLFFVSVGMLFDPAILLRAPGPLLATLAIILVGKSLAAWLIMRAFGRSNAVALTISASLAQIGEFSFILAGLGVSLGILPQQGRDLILAGAILSILLNPVLFALVDRFTGEPSMAKPKPGPTPSAAEPEAKPDLDIVPTELSDHMVVVGYGRVGALLGAGLLARGEKVLVIEEQGDAVAAAKRHGAELLLGNAADPAVLAAAGLSRARRLFVAIPQSFEAGQVCEQARRDNPALPIVARAHSDAEVEHLTKCGATLTIMGEAEIARAMLALCAAPEPSAPEPPPA</sequence>
<feature type="transmembrane region" description="Helical" evidence="7">
    <location>
        <begin position="149"/>
        <end position="172"/>
    </location>
</feature>
<evidence type="ECO:0000256" key="6">
    <source>
        <dbReference type="ARBA" id="ARBA00023136"/>
    </source>
</evidence>
<dbReference type="AlphaFoldDB" id="A0A0N1FJJ3"/>
<dbReference type="Proteomes" id="UP000037822">
    <property type="component" value="Unassembled WGS sequence"/>
</dbReference>
<feature type="transmembrane region" description="Helical" evidence="7">
    <location>
        <begin position="87"/>
        <end position="108"/>
    </location>
</feature>
<dbReference type="GO" id="GO:0015297">
    <property type="term" value="F:antiporter activity"/>
    <property type="evidence" value="ECO:0007669"/>
    <property type="project" value="InterPro"/>
</dbReference>
<dbReference type="EMBL" id="LGSZ01000028">
    <property type="protein sequence ID" value="KPH81787.1"/>
    <property type="molecule type" value="Genomic_DNA"/>
</dbReference>
<dbReference type="InterPro" id="IPR038770">
    <property type="entry name" value="Na+/solute_symporter_sf"/>
</dbReference>
<dbReference type="InterPro" id="IPR006153">
    <property type="entry name" value="Cation/H_exchanger_TM"/>
</dbReference>
<feature type="transmembrane region" description="Helical" evidence="7">
    <location>
        <begin position="236"/>
        <end position="269"/>
    </location>
</feature>
<evidence type="ECO:0000313" key="10">
    <source>
        <dbReference type="Proteomes" id="UP000037822"/>
    </source>
</evidence>
<comment type="subcellular location">
    <subcellularLocation>
        <location evidence="1">Membrane</location>
        <topology evidence="1">Multi-pass membrane protein</topology>
    </subcellularLocation>
</comment>
<dbReference type="GO" id="GO:0016020">
    <property type="term" value="C:membrane"/>
    <property type="evidence" value="ECO:0007669"/>
    <property type="project" value="UniProtKB-SubCell"/>
</dbReference>
<feature type="domain" description="RCK N-terminal" evidence="8">
    <location>
        <begin position="433"/>
        <end position="550"/>
    </location>
</feature>
<feature type="transmembrane region" description="Helical" evidence="7">
    <location>
        <begin position="377"/>
        <end position="396"/>
    </location>
</feature>
<dbReference type="Gene3D" id="3.40.50.720">
    <property type="entry name" value="NAD(P)-binding Rossmann-like Domain"/>
    <property type="match status" value="1"/>
</dbReference>
<dbReference type="GO" id="GO:1902600">
    <property type="term" value="P:proton transmembrane transport"/>
    <property type="evidence" value="ECO:0007669"/>
    <property type="project" value="InterPro"/>
</dbReference>
<dbReference type="InterPro" id="IPR003148">
    <property type="entry name" value="RCK_N"/>
</dbReference>
<evidence type="ECO:0000256" key="3">
    <source>
        <dbReference type="ARBA" id="ARBA00022448"/>
    </source>
</evidence>
<proteinExistence type="inferred from homology"/>
<keyword evidence="6 7" id="KW-0472">Membrane</keyword>
<accession>A0A0N1FJJ3</accession>
<dbReference type="Gene3D" id="1.20.1530.20">
    <property type="match status" value="1"/>
</dbReference>
<dbReference type="InterPro" id="IPR036291">
    <property type="entry name" value="NAD(P)-bd_dom_sf"/>
</dbReference>
<protein>
    <submittedName>
        <fullName evidence="9">Sodium:proton antiporter</fullName>
    </submittedName>
</protein>
<dbReference type="PROSITE" id="PS51201">
    <property type="entry name" value="RCK_N"/>
    <property type="match status" value="1"/>
</dbReference>
<evidence type="ECO:0000256" key="7">
    <source>
        <dbReference type="SAM" id="Phobius"/>
    </source>
</evidence>
<feature type="transmembrane region" description="Helical" evidence="7">
    <location>
        <begin position="114"/>
        <end position="137"/>
    </location>
</feature>
<evidence type="ECO:0000256" key="4">
    <source>
        <dbReference type="ARBA" id="ARBA00022692"/>
    </source>
</evidence>
<dbReference type="NCBIfam" id="NF007950">
    <property type="entry name" value="PRK10669.1"/>
    <property type="match status" value="1"/>
</dbReference>
<keyword evidence="3" id="KW-0813">Transport</keyword>
<gene>
    <name evidence="9" type="ORF">AE618_08360</name>
</gene>
<comment type="caution">
    <text evidence="9">The sequence shown here is derived from an EMBL/GenBank/DDBJ whole genome shotgun (WGS) entry which is preliminary data.</text>
</comment>
<feature type="transmembrane region" description="Helical" evidence="7">
    <location>
        <begin position="192"/>
        <end position="215"/>
    </location>
</feature>
<dbReference type="RefSeq" id="WP_054208620.1">
    <property type="nucleotide sequence ID" value="NZ_LGSZ01000028.1"/>
</dbReference>
<feature type="transmembrane region" description="Helical" evidence="7">
    <location>
        <begin position="315"/>
        <end position="336"/>
    </location>
</feature>
<dbReference type="Pfam" id="PF02254">
    <property type="entry name" value="TrkA_N"/>
    <property type="match status" value="1"/>
</dbReference>
<dbReference type="GO" id="GO:0006813">
    <property type="term" value="P:potassium ion transport"/>
    <property type="evidence" value="ECO:0007669"/>
    <property type="project" value="InterPro"/>
</dbReference>
<evidence type="ECO:0000259" key="8">
    <source>
        <dbReference type="PROSITE" id="PS51201"/>
    </source>
</evidence>
<dbReference type="OrthoDB" id="9781411at2"/>
<reference evidence="9 10" key="1">
    <citation type="submission" date="2015-07" db="EMBL/GenBank/DDBJ databases">
        <title>Whole genome sequencing of Bosea vaviloviae isolated from cave pool.</title>
        <authorList>
            <person name="Tan N.E.H."/>
            <person name="Lee Y.P."/>
            <person name="Gan H.M."/>
            <person name="Barton H."/>
            <person name="Savka M.A."/>
        </authorList>
    </citation>
    <scope>NUCLEOTIDE SEQUENCE [LARGE SCALE GENOMIC DNA]</scope>
    <source>
        <strain evidence="9 10">SD260</strain>
    </source>
</reference>
<evidence type="ECO:0000256" key="5">
    <source>
        <dbReference type="ARBA" id="ARBA00022989"/>
    </source>
</evidence>
<keyword evidence="10" id="KW-1185">Reference proteome</keyword>
<dbReference type="PATRIC" id="fig|1526658.3.peg.2354"/>
<evidence type="ECO:0000256" key="2">
    <source>
        <dbReference type="ARBA" id="ARBA00005551"/>
    </source>
</evidence>
<feature type="transmembrane region" description="Helical" evidence="7">
    <location>
        <begin position="60"/>
        <end position="78"/>
    </location>
</feature>
<name>A0A0N1FJJ3_9HYPH</name>
<organism evidence="9 10">
    <name type="scientific">Bosea vaviloviae</name>
    <dbReference type="NCBI Taxonomy" id="1526658"/>
    <lineage>
        <taxon>Bacteria</taxon>
        <taxon>Pseudomonadati</taxon>
        <taxon>Pseudomonadota</taxon>
        <taxon>Alphaproteobacteria</taxon>
        <taxon>Hyphomicrobiales</taxon>
        <taxon>Boseaceae</taxon>
        <taxon>Bosea</taxon>
    </lineage>
</organism>
<evidence type="ECO:0000256" key="1">
    <source>
        <dbReference type="ARBA" id="ARBA00004141"/>
    </source>
</evidence>
<dbReference type="Pfam" id="PF00999">
    <property type="entry name" value="Na_H_Exchanger"/>
    <property type="match status" value="1"/>
</dbReference>